<evidence type="ECO:0000256" key="8">
    <source>
        <dbReference type="ARBA" id="ARBA00023315"/>
    </source>
</evidence>
<reference evidence="13" key="1">
    <citation type="submission" date="2022-11" db="EMBL/GenBank/DDBJ databases">
        <authorList>
            <person name="Morgan W.R."/>
            <person name="Tartar A."/>
        </authorList>
    </citation>
    <scope>NUCLEOTIDE SEQUENCE</scope>
    <source>
        <strain evidence="13">ARSEF 373</strain>
    </source>
</reference>
<dbReference type="GO" id="GO:0070525">
    <property type="term" value="P:tRNA threonylcarbamoyladenosine metabolic process"/>
    <property type="evidence" value="ECO:0007669"/>
    <property type="project" value="UniProtKB-ARBA"/>
</dbReference>
<dbReference type="SUPFAM" id="SSF53067">
    <property type="entry name" value="Actin-like ATPase domain"/>
    <property type="match status" value="2"/>
</dbReference>
<dbReference type="AlphaFoldDB" id="A0AAV2ZAF8"/>
<evidence type="ECO:0000256" key="10">
    <source>
        <dbReference type="ARBA" id="ARBA00048117"/>
    </source>
</evidence>
<evidence type="ECO:0000256" key="6">
    <source>
        <dbReference type="ARBA" id="ARBA00022694"/>
    </source>
</evidence>
<evidence type="ECO:0000256" key="9">
    <source>
        <dbReference type="ARBA" id="ARBA00030439"/>
    </source>
</evidence>
<dbReference type="NCBIfam" id="TIGR00329">
    <property type="entry name" value="gcp_kae1"/>
    <property type="match status" value="1"/>
</dbReference>
<dbReference type="GO" id="GO:0005634">
    <property type="term" value="C:nucleus"/>
    <property type="evidence" value="ECO:0007669"/>
    <property type="project" value="UniProtKB-SubCell"/>
</dbReference>
<dbReference type="GO" id="GO:0005737">
    <property type="term" value="C:cytoplasm"/>
    <property type="evidence" value="ECO:0007669"/>
    <property type="project" value="UniProtKB-SubCell"/>
</dbReference>
<evidence type="ECO:0000259" key="12">
    <source>
        <dbReference type="Pfam" id="PF00814"/>
    </source>
</evidence>
<proteinExistence type="predicted"/>
<evidence type="ECO:0000256" key="4">
    <source>
        <dbReference type="ARBA" id="ARBA00022490"/>
    </source>
</evidence>
<keyword evidence="5" id="KW-0808">Transferase</keyword>
<dbReference type="InterPro" id="IPR043129">
    <property type="entry name" value="ATPase_NBD"/>
</dbReference>
<evidence type="ECO:0000256" key="11">
    <source>
        <dbReference type="SAM" id="MobiDB-lite"/>
    </source>
</evidence>
<feature type="region of interest" description="Disordered" evidence="11">
    <location>
        <begin position="1"/>
        <end position="20"/>
    </location>
</feature>
<evidence type="ECO:0000313" key="13">
    <source>
        <dbReference type="EMBL" id="DBA02397.1"/>
    </source>
</evidence>
<evidence type="ECO:0000256" key="7">
    <source>
        <dbReference type="ARBA" id="ARBA00022723"/>
    </source>
</evidence>
<evidence type="ECO:0000256" key="2">
    <source>
        <dbReference type="ARBA" id="ARBA00004496"/>
    </source>
</evidence>
<comment type="subcellular location">
    <subcellularLocation>
        <location evidence="2">Cytoplasm</location>
    </subcellularLocation>
    <subcellularLocation>
        <location evidence="1">Nucleus</location>
    </subcellularLocation>
</comment>
<keyword evidence="7" id="KW-0479">Metal-binding</keyword>
<dbReference type="PRINTS" id="PR00789">
    <property type="entry name" value="OSIALOPTASE"/>
</dbReference>
<evidence type="ECO:0000256" key="1">
    <source>
        <dbReference type="ARBA" id="ARBA00004123"/>
    </source>
</evidence>
<evidence type="ECO:0000256" key="5">
    <source>
        <dbReference type="ARBA" id="ARBA00022679"/>
    </source>
</evidence>
<dbReference type="InterPro" id="IPR000905">
    <property type="entry name" value="Gcp-like_dom"/>
</dbReference>
<dbReference type="GO" id="GO:0000408">
    <property type="term" value="C:EKC/KEOPS complex"/>
    <property type="evidence" value="ECO:0007669"/>
    <property type="project" value="UniProtKB-ARBA"/>
</dbReference>
<evidence type="ECO:0000313" key="14">
    <source>
        <dbReference type="Proteomes" id="UP001146120"/>
    </source>
</evidence>
<comment type="caution">
    <text evidence="13">The sequence shown here is derived from an EMBL/GenBank/DDBJ whole genome shotgun (WGS) entry which is preliminary data.</text>
</comment>
<dbReference type="FunFam" id="3.30.420.40:FF:000038">
    <property type="entry name" value="Probable tRNA N6-adenosine threonylcarbamoyltransferase"/>
    <property type="match status" value="1"/>
</dbReference>
<gene>
    <name evidence="13" type="ORF">N0F65_007216</name>
</gene>
<comment type="catalytic activity">
    <reaction evidence="10">
        <text>L-threonylcarbamoyladenylate + adenosine(37) in tRNA = N(6)-L-threonylcarbamoyladenosine(37) in tRNA + AMP + H(+)</text>
        <dbReference type="Rhea" id="RHEA:37059"/>
        <dbReference type="Rhea" id="RHEA-COMP:10162"/>
        <dbReference type="Rhea" id="RHEA-COMP:10163"/>
        <dbReference type="ChEBI" id="CHEBI:15378"/>
        <dbReference type="ChEBI" id="CHEBI:73682"/>
        <dbReference type="ChEBI" id="CHEBI:74411"/>
        <dbReference type="ChEBI" id="CHEBI:74418"/>
        <dbReference type="ChEBI" id="CHEBI:456215"/>
        <dbReference type="EC" id="2.3.1.234"/>
    </reaction>
</comment>
<dbReference type="GO" id="GO:0061711">
    <property type="term" value="F:tRNA N(6)-L-threonylcarbamoyladenine synthase activity"/>
    <property type="evidence" value="ECO:0007669"/>
    <property type="project" value="UniProtKB-EC"/>
</dbReference>
<keyword evidence="8" id="KW-0012">Acyltransferase</keyword>
<name>A0AAV2ZAF8_9STRA</name>
<keyword evidence="4" id="KW-0963">Cytoplasm</keyword>
<feature type="compositionally biased region" description="Polar residues" evidence="11">
    <location>
        <begin position="1"/>
        <end position="11"/>
    </location>
</feature>
<dbReference type="InterPro" id="IPR017861">
    <property type="entry name" value="KAE1/TsaD"/>
</dbReference>
<dbReference type="GO" id="GO:0046872">
    <property type="term" value="F:metal ion binding"/>
    <property type="evidence" value="ECO:0007669"/>
    <property type="project" value="UniProtKB-KW"/>
</dbReference>
<accession>A0AAV2ZAF8</accession>
<dbReference type="PANTHER" id="PTHR11735">
    <property type="entry name" value="TRNA N6-ADENOSINE THREONYLCARBAMOYLTRANSFERASE"/>
    <property type="match status" value="1"/>
</dbReference>
<dbReference type="Pfam" id="PF00814">
    <property type="entry name" value="TsaD"/>
    <property type="match status" value="1"/>
</dbReference>
<sequence>MGSSERPWQSSKKMTAPAPAMMAKRLDRDVIALGIEGSANKLGVGIIRYRRDDETDILSNPRKTYITPPGHGFLPRETAWHHQNHAVPIVRAALLEAKLAPKDIDVICYTKGPGMGGPLRSAAVCARMLALLWHKPIVGVNHCVGHIEMGRTVTKAADPVVLYVSGGNTQVIAYAMQCYRIFGETIDIAVGNCLDRFARVLELSNDPSPGYNIEVLAREGNKFVELPYIVKGMDVSFSGLSTFIEKEAKEKIASGECTKADLCYSLQETIFAMLGGDHGTRDGPLRPVASLDCRWRGM</sequence>
<feature type="domain" description="Gcp-like" evidence="12">
    <location>
        <begin position="60"/>
        <end position="274"/>
    </location>
</feature>
<dbReference type="EMBL" id="DAKRPA010000032">
    <property type="protein sequence ID" value="DBA02397.1"/>
    <property type="molecule type" value="Genomic_DNA"/>
</dbReference>
<dbReference type="CDD" id="cd24132">
    <property type="entry name" value="ASKHA_NBD_OSGEP_like_euk"/>
    <property type="match status" value="1"/>
</dbReference>
<dbReference type="Gene3D" id="3.30.420.40">
    <property type="match status" value="2"/>
</dbReference>
<dbReference type="PANTHER" id="PTHR11735:SF14">
    <property type="entry name" value="TRNA N6-ADENOSINE THREONYLCARBAMOYLTRANSFERASE"/>
    <property type="match status" value="1"/>
</dbReference>
<reference evidence="13" key="2">
    <citation type="journal article" date="2023" name="Microbiol Resour">
        <title>Decontamination and Annotation of the Draft Genome Sequence of the Oomycete Lagenidium giganteum ARSEF 373.</title>
        <authorList>
            <person name="Morgan W.R."/>
            <person name="Tartar A."/>
        </authorList>
    </citation>
    <scope>NUCLEOTIDE SEQUENCE</scope>
    <source>
        <strain evidence="13">ARSEF 373</strain>
    </source>
</reference>
<organism evidence="13 14">
    <name type="scientific">Lagenidium giganteum</name>
    <dbReference type="NCBI Taxonomy" id="4803"/>
    <lineage>
        <taxon>Eukaryota</taxon>
        <taxon>Sar</taxon>
        <taxon>Stramenopiles</taxon>
        <taxon>Oomycota</taxon>
        <taxon>Peronosporomycetes</taxon>
        <taxon>Pythiales</taxon>
        <taxon>Pythiaceae</taxon>
    </lineage>
</organism>
<dbReference type="Proteomes" id="UP001146120">
    <property type="component" value="Unassembled WGS sequence"/>
</dbReference>
<keyword evidence="6" id="KW-0819">tRNA processing</keyword>
<evidence type="ECO:0000256" key="3">
    <source>
        <dbReference type="ARBA" id="ARBA00012156"/>
    </source>
</evidence>
<protein>
    <recommendedName>
        <fullName evidence="3">N(6)-L-threonylcarbamoyladenine synthase</fullName>
        <ecNumber evidence="3">2.3.1.234</ecNumber>
    </recommendedName>
    <alternativeName>
        <fullName evidence="9">N6-L-threonylcarbamoyladenine synthase</fullName>
    </alternativeName>
</protein>
<keyword evidence="14" id="KW-1185">Reference proteome</keyword>
<dbReference type="EC" id="2.3.1.234" evidence="3"/>
<dbReference type="GO" id="GO:0006400">
    <property type="term" value="P:tRNA modification"/>
    <property type="evidence" value="ECO:0007669"/>
    <property type="project" value="UniProtKB-ARBA"/>
</dbReference>